<comment type="caution">
    <text evidence="1">The sequence shown here is derived from an EMBL/GenBank/DDBJ whole genome shotgun (WGS) entry which is preliminary data.</text>
</comment>
<dbReference type="GO" id="GO:0003676">
    <property type="term" value="F:nucleic acid binding"/>
    <property type="evidence" value="ECO:0007669"/>
    <property type="project" value="InterPro"/>
</dbReference>
<keyword evidence="2" id="KW-1185">Reference proteome</keyword>
<evidence type="ECO:0000313" key="1">
    <source>
        <dbReference type="EMBL" id="GFR10087.1"/>
    </source>
</evidence>
<sequence length="108" mass="12781">MSLNAFEWFSLTMMPIFCFSVNDILIRIWRQLDENHDPRRFVQIHPSVKSGTKVWSTILYHSKSILVSLTGSFTCQHYVQEIFKPVVTPFQNQFYNKAMIDVILFQHP</sequence>
<dbReference type="EMBL" id="BMAO01016642">
    <property type="protein sequence ID" value="GFR10087.1"/>
    <property type="molecule type" value="Genomic_DNA"/>
</dbReference>
<accession>A0A8X6LIY5</accession>
<dbReference type="InterPro" id="IPR036397">
    <property type="entry name" value="RNaseH_sf"/>
</dbReference>
<dbReference type="Gene3D" id="3.30.420.10">
    <property type="entry name" value="Ribonuclease H-like superfamily/Ribonuclease H"/>
    <property type="match status" value="1"/>
</dbReference>
<name>A0A8X6LIY5_TRICU</name>
<evidence type="ECO:0000313" key="2">
    <source>
        <dbReference type="Proteomes" id="UP000887116"/>
    </source>
</evidence>
<dbReference type="Proteomes" id="UP000887116">
    <property type="component" value="Unassembled WGS sequence"/>
</dbReference>
<organism evidence="1 2">
    <name type="scientific">Trichonephila clavata</name>
    <name type="common">Joro spider</name>
    <name type="synonym">Nephila clavata</name>
    <dbReference type="NCBI Taxonomy" id="2740835"/>
    <lineage>
        <taxon>Eukaryota</taxon>
        <taxon>Metazoa</taxon>
        <taxon>Ecdysozoa</taxon>
        <taxon>Arthropoda</taxon>
        <taxon>Chelicerata</taxon>
        <taxon>Arachnida</taxon>
        <taxon>Araneae</taxon>
        <taxon>Araneomorphae</taxon>
        <taxon>Entelegynae</taxon>
        <taxon>Araneoidea</taxon>
        <taxon>Nephilidae</taxon>
        <taxon>Trichonephila</taxon>
    </lineage>
</organism>
<gene>
    <name evidence="1" type="ORF">TNCT_137681</name>
</gene>
<dbReference type="AlphaFoldDB" id="A0A8X6LIY5"/>
<protein>
    <submittedName>
        <fullName evidence="1">Uncharacterized protein</fullName>
    </submittedName>
</protein>
<reference evidence="1" key="1">
    <citation type="submission" date="2020-07" db="EMBL/GenBank/DDBJ databases">
        <title>Multicomponent nature underlies the extraordinary mechanical properties of spider dragline silk.</title>
        <authorList>
            <person name="Kono N."/>
            <person name="Nakamura H."/>
            <person name="Mori M."/>
            <person name="Yoshida Y."/>
            <person name="Ohtoshi R."/>
            <person name="Malay A.D."/>
            <person name="Moran D.A.P."/>
            <person name="Tomita M."/>
            <person name="Numata K."/>
            <person name="Arakawa K."/>
        </authorList>
    </citation>
    <scope>NUCLEOTIDE SEQUENCE</scope>
</reference>
<proteinExistence type="predicted"/>